<dbReference type="Gene3D" id="1.10.8.710">
    <property type="match status" value="1"/>
</dbReference>
<dbReference type="InterPro" id="IPR027417">
    <property type="entry name" value="P-loop_NTPase"/>
</dbReference>
<dbReference type="AlphaFoldDB" id="A0A8C0EWF8"/>
<name>A0A8C0EWF8_BUBBB</name>
<proteinExistence type="predicted"/>
<dbReference type="GO" id="GO:0005524">
    <property type="term" value="F:ATP binding"/>
    <property type="evidence" value="ECO:0007669"/>
    <property type="project" value="InterPro"/>
</dbReference>
<dbReference type="InterPro" id="IPR026983">
    <property type="entry name" value="DHC"/>
</dbReference>
<dbReference type="InterPro" id="IPR035699">
    <property type="entry name" value="AAA_6"/>
</dbReference>
<dbReference type="GO" id="GO:0051959">
    <property type="term" value="F:dynein light intermediate chain binding"/>
    <property type="evidence" value="ECO:0007669"/>
    <property type="project" value="InterPro"/>
</dbReference>
<dbReference type="Pfam" id="PF12774">
    <property type="entry name" value="AAA_6"/>
    <property type="match status" value="1"/>
</dbReference>
<dbReference type="PANTHER" id="PTHR45703">
    <property type="entry name" value="DYNEIN HEAVY CHAIN"/>
    <property type="match status" value="1"/>
</dbReference>
<evidence type="ECO:0000313" key="3">
    <source>
        <dbReference type="Proteomes" id="UP000694567"/>
    </source>
</evidence>
<evidence type="ECO:0000259" key="1">
    <source>
        <dbReference type="Pfam" id="PF12774"/>
    </source>
</evidence>
<reference evidence="2" key="2">
    <citation type="submission" date="2025-09" db="UniProtKB">
        <authorList>
            <consortium name="Ensembl"/>
        </authorList>
    </citation>
    <scope>IDENTIFICATION</scope>
</reference>
<dbReference type="Gene3D" id="3.40.50.300">
    <property type="entry name" value="P-loop containing nucleotide triphosphate hydrolases"/>
    <property type="match status" value="1"/>
</dbReference>
<dbReference type="SUPFAM" id="SSF52540">
    <property type="entry name" value="P-loop containing nucleoside triphosphate hydrolases"/>
    <property type="match status" value="1"/>
</dbReference>
<keyword evidence="3" id="KW-1185">Reference proteome</keyword>
<reference evidence="2" key="1">
    <citation type="submission" date="2025-08" db="UniProtKB">
        <authorList>
            <consortium name="Ensembl"/>
        </authorList>
    </citation>
    <scope>IDENTIFICATION</scope>
</reference>
<dbReference type="GO" id="GO:0045505">
    <property type="term" value="F:dynein intermediate chain binding"/>
    <property type="evidence" value="ECO:0007669"/>
    <property type="project" value="InterPro"/>
</dbReference>
<dbReference type="PANTHER" id="PTHR45703:SF1">
    <property type="entry name" value="DYNEINS HEAVY CHAIN"/>
    <property type="match status" value="1"/>
</dbReference>
<dbReference type="Ensembl" id="ENSBOBT00000010207.1">
    <property type="protein sequence ID" value="ENSBOBP00000009960.1"/>
    <property type="gene ID" value="ENSBOBG00000006423.1"/>
</dbReference>
<dbReference type="GO" id="GO:0007018">
    <property type="term" value="P:microtubule-based movement"/>
    <property type="evidence" value="ECO:0007669"/>
    <property type="project" value="InterPro"/>
</dbReference>
<protein>
    <recommendedName>
        <fullName evidence="1">Dynein heavy chain hydrolytic ATP-binding dynein motor region domain-containing protein</fullName>
    </recommendedName>
</protein>
<accession>A0A8C0EWF8</accession>
<dbReference type="InterPro" id="IPR043157">
    <property type="entry name" value="Dynein_AAA1S"/>
</dbReference>
<feature type="domain" description="Dynein heavy chain hydrolytic ATP-binding dynein motor region" evidence="1">
    <location>
        <begin position="6"/>
        <end position="110"/>
    </location>
</feature>
<dbReference type="Proteomes" id="UP000694567">
    <property type="component" value="Unplaced"/>
</dbReference>
<dbReference type="FunFam" id="3.40.50.300:FF:001328">
    <property type="entry name" value="Dynein heavy chain 6, axonemal"/>
    <property type="match status" value="1"/>
</dbReference>
<dbReference type="GO" id="GO:0030286">
    <property type="term" value="C:dynein complex"/>
    <property type="evidence" value="ECO:0007669"/>
    <property type="project" value="InterPro"/>
</dbReference>
<organism evidence="2 3">
    <name type="scientific">Bubo bubo</name>
    <name type="common">Eurasian eagle-owl</name>
    <name type="synonym">Strix bubo</name>
    <dbReference type="NCBI Taxonomy" id="30461"/>
    <lineage>
        <taxon>Eukaryota</taxon>
        <taxon>Metazoa</taxon>
        <taxon>Chordata</taxon>
        <taxon>Craniata</taxon>
        <taxon>Vertebrata</taxon>
        <taxon>Euteleostomi</taxon>
        <taxon>Archelosauria</taxon>
        <taxon>Archosauria</taxon>
        <taxon>Dinosauria</taxon>
        <taxon>Saurischia</taxon>
        <taxon>Theropoda</taxon>
        <taxon>Coelurosauria</taxon>
        <taxon>Aves</taxon>
        <taxon>Neognathae</taxon>
        <taxon>Neoaves</taxon>
        <taxon>Telluraves</taxon>
        <taxon>Strigiformes</taxon>
        <taxon>Strigidae</taxon>
        <taxon>Bubo</taxon>
    </lineage>
</organism>
<evidence type="ECO:0000313" key="2">
    <source>
        <dbReference type="Ensembl" id="ENSBOBP00000009960.1"/>
    </source>
</evidence>
<sequence>SRSVTKICIALKYPLEDEEILLLRSITDVNLPKFLSHDLPLFEGITSDLFPGVKLPKPDYNDLLEAIKTNCDAMNLQMTDVFTMKILQIYEMMVVRHGFMIVGEPFGGKTRAYQVLAGGLMEENKVQITVLNPKSITMGQLYGQFDPVSHEWSDGILAVSFREFASSPTPDRKWLVFDGPVDAVWIENMNTVLDDNKKLCLMSGEIIKMSQQMSLIFEPMDLEVASPATVSRCGMVYMEPHMLGWRPLMMSWLNTVHSGISSVHKEFIIGPVNRHSHHCMR</sequence>